<dbReference type="PANTHER" id="PTHR11851">
    <property type="entry name" value="METALLOPROTEASE"/>
    <property type="match status" value="1"/>
</dbReference>
<protein>
    <recommendedName>
        <fullName evidence="10">Cytochrome b-c1 complex subunit 2, mitochondrial</fullName>
    </recommendedName>
    <alternativeName>
        <fullName evidence="11">Core protein II</fullName>
    </alternativeName>
</protein>
<proteinExistence type="inferred from homology"/>
<gene>
    <name evidence="14" type="ORF">BN1708_015811</name>
</gene>
<dbReference type="STRING" id="100787.A0A0G4M909"/>
<dbReference type="EMBL" id="CVQH01021441">
    <property type="protein sequence ID" value="CRK30641.1"/>
    <property type="molecule type" value="Genomic_DNA"/>
</dbReference>
<evidence type="ECO:0000256" key="7">
    <source>
        <dbReference type="ARBA" id="ARBA00023128"/>
    </source>
</evidence>
<dbReference type="GO" id="GO:0046872">
    <property type="term" value="F:metal ion binding"/>
    <property type="evidence" value="ECO:0007669"/>
    <property type="project" value="InterPro"/>
</dbReference>
<keyword evidence="3" id="KW-0679">Respiratory chain</keyword>
<evidence type="ECO:0000259" key="12">
    <source>
        <dbReference type="Pfam" id="PF00675"/>
    </source>
</evidence>
<evidence type="ECO:0000256" key="5">
    <source>
        <dbReference type="ARBA" id="ARBA00022946"/>
    </source>
</evidence>
<sequence>MISRTSFARSAQQVARQSAAARPAQCRGLASAASSSGIYEPSEASGVKLAARDSHGPTAKLAVVAKAGTRYQPLPGLAAALESFAFKNTQKRSALRITRESELLGGQLAAYHTREALVLEASFLRDDLPYYVELLGEVVSQTKYTTHEFHEEVQETVRQKQQAASANPSGLALDAAHAVAFHRGLGSPFNLTTSAPTKPYLSEFAIADFADSAYAKSNIAVVADGASTAELAKWTEQFFKSAPTASSGKLALNTTATKYHGGESRSAHTAGNAVVIAFPGSNYGSKSPELAVLAALLGGQSNIKWTSGFSLLSKAVGTSPGLKLATTNLGYSDAGLLTIQISGPAAAVRRAAEEAVKAIKSVSEGSVSKEDLAKAIAKARFDALEASEGRNASLLLAGSGLAQAGKPVNIADIIKPIESVTAEKLKTATKTILDGKATVASVGDLYVLPYAEELGLRV</sequence>
<feature type="domain" description="Peptidase M16 N-terminal" evidence="12">
    <location>
        <begin position="52"/>
        <end position="185"/>
    </location>
</feature>
<dbReference type="PANTHER" id="PTHR11851:SF209">
    <property type="entry name" value="CYTOCHROME B-C1 COMPLEX SUBUNIT 2, MITOCHONDRIAL"/>
    <property type="match status" value="1"/>
</dbReference>
<dbReference type="InterPro" id="IPR011249">
    <property type="entry name" value="Metalloenz_LuxS/M16"/>
</dbReference>
<evidence type="ECO:0000256" key="4">
    <source>
        <dbReference type="ARBA" id="ARBA00022792"/>
    </source>
</evidence>
<keyword evidence="7" id="KW-0496">Mitochondrion</keyword>
<evidence type="ECO:0000256" key="3">
    <source>
        <dbReference type="ARBA" id="ARBA00022660"/>
    </source>
</evidence>
<keyword evidence="4" id="KW-0999">Mitochondrion inner membrane</keyword>
<dbReference type="Pfam" id="PF05193">
    <property type="entry name" value="Peptidase_M16_C"/>
    <property type="match status" value="1"/>
</dbReference>
<reference evidence="15" key="1">
    <citation type="submission" date="2015-05" db="EMBL/GenBank/DDBJ databases">
        <authorList>
            <person name="Fogelqvist Johan"/>
        </authorList>
    </citation>
    <scope>NUCLEOTIDE SEQUENCE [LARGE SCALE GENOMIC DNA]</scope>
</reference>
<dbReference type="FunFam" id="3.30.830.10:FF:000021">
    <property type="entry name" value="Cytochrome b-c1 complex subunit 2"/>
    <property type="match status" value="1"/>
</dbReference>
<dbReference type="Pfam" id="PF00675">
    <property type="entry name" value="Peptidase_M16"/>
    <property type="match status" value="1"/>
</dbReference>
<evidence type="ECO:0000256" key="10">
    <source>
        <dbReference type="ARBA" id="ARBA00040751"/>
    </source>
</evidence>
<organism evidence="14 15">
    <name type="scientific">Verticillium longisporum</name>
    <name type="common">Verticillium dahliae var. longisporum</name>
    <dbReference type="NCBI Taxonomy" id="100787"/>
    <lineage>
        <taxon>Eukaryota</taxon>
        <taxon>Fungi</taxon>
        <taxon>Dikarya</taxon>
        <taxon>Ascomycota</taxon>
        <taxon>Pezizomycotina</taxon>
        <taxon>Sordariomycetes</taxon>
        <taxon>Hypocreomycetidae</taxon>
        <taxon>Glomerellales</taxon>
        <taxon>Plectosphaerellaceae</taxon>
        <taxon>Verticillium</taxon>
    </lineage>
</organism>
<comment type="similarity">
    <text evidence="9">Belongs to the peptidase M16 family. UQCRC2/QCR2 subfamily.</text>
</comment>
<dbReference type="FunFam" id="3.30.830.10:FF:000039">
    <property type="entry name" value="Ubiquinol-cytochrome c reductase core subunit 2"/>
    <property type="match status" value="1"/>
</dbReference>
<evidence type="ECO:0000256" key="2">
    <source>
        <dbReference type="ARBA" id="ARBA00022448"/>
    </source>
</evidence>
<name>A0A0G4M909_VERLO</name>
<dbReference type="AlphaFoldDB" id="A0A0G4M909"/>
<dbReference type="InterPro" id="IPR011765">
    <property type="entry name" value="Pept_M16_N"/>
</dbReference>
<evidence type="ECO:0000256" key="1">
    <source>
        <dbReference type="ARBA" id="ARBA00004443"/>
    </source>
</evidence>
<feature type="domain" description="Peptidase M16 C-terminal" evidence="13">
    <location>
        <begin position="206"/>
        <end position="377"/>
    </location>
</feature>
<dbReference type="Proteomes" id="UP000044602">
    <property type="component" value="Unassembled WGS sequence"/>
</dbReference>
<dbReference type="InterPro" id="IPR050361">
    <property type="entry name" value="MPP/UQCRC_Complex"/>
</dbReference>
<evidence type="ECO:0000313" key="14">
    <source>
        <dbReference type="EMBL" id="CRK30641.1"/>
    </source>
</evidence>
<evidence type="ECO:0000256" key="6">
    <source>
        <dbReference type="ARBA" id="ARBA00022982"/>
    </source>
</evidence>
<evidence type="ECO:0000256" key="9">
    <source>
        <dbReference type="ARBA" id="ARBA00038146"/>
    </source>
</evidence>
<evidence type="ECO:0000256" key="11">
    <source>
        <dbReference type="ARBA" id="ARBA00041372"/>
    </source>
</evidence>
<comment type="subcellular location">
    <subcellularLocation>
        <location evidence="1">Mitochondrion inner membrane</location>
        <topology evidence="1">Peripheral membrane protein</topology>
        <orientation evidence="1">Matrix side</orientation>
    </subcellularLocation>
</comment>
<keyword evidence="15" id="KW-1185">Reference proteome</keyword>
<dbReference type="Gene3D" id="3.30.830.10">
    <property type="entry name" value="Metalloenzyme, LuxS/M16 peptidase-like"/>
    <property type="match status" value="2"/>
</dbReference>
<keyword evidence="2" id="KW-0813">Transport</keyword>
<evidence type="ECO:0000313" key="15">
    <source>
        <dbReference type="Proteomes" id="UP000044602"/>
    </source>
</evidence>
<keyword evidence="8" id="KW-0472">Membrane</keyword>
<dbReference type="InterPro" id="IPR007863">
    <property type="entry name" value="Peptidase_M16_C"/>
</dbReference>
<evidence type="ECO:0000259" key="13">
    <source>
        <dbReference type="Pfam" id="PF05193"/>
    </source>
</evidence>
<dbReference type="GO" id="GO:0005743">
    <property type="term" value="C:mitochondrial inner membrane"/>
    <property type="evidence" value="ECO:0007669"/>
    <property type="project" value="UniProtKB-SubCell"/>
</dbReference>
<evidence type="ECO:0000256" key="8">
    <source>
        <dbReference type="ARBA" id="ARBA00023136"/>
    </source>
</evidence>
<accession>A0A0G4M909</accession>
<keyword evidence="6" id="KW-0249">Electron transport</keyword>
<keyword evidence="5" id="KW-0809">Transit peptide</keyword>
<dbReference type="SUPFAM" id="SSF63411">
    <property type="entry name" value="LuxS/MPP-like metallohydrolase"/>
    <property type="match status" value="2"/>
</dbReference>